<evidence type="ECO:0000256" key="3">
    <source>
        <dbReference type="ARBA" id="ARBA00022989"/>
    </source>
</evidence>
<evidence type="ECO:0000313" key="8">
    <source>
        <dbReference type="Proteomes" id="UP000608579"/>
    </source>
</evidence>
<evidence type="ECO:0000256" key="4">
    <source>
        <dbReference type="ARBA" id="ARBA00023136"/>
    </source>
</evidence>
<feature type="transmembrane region" description="Helical" evidence="5">
    <location>
        <begin position="78"/>
        <end position="101"/>
    </location>
</feature>
<evidence type="ECO:0000256" key="2">
    <source>
        <dbReference type="ARBA" id="ARBA00022692"/>
    </source>
</evidence>
<feature type="transmembrane region" description="Helical" evidence="5">
    <location>
        <begin position="274"/>
        <end position="293"/>
    </location>
</feature>
<feature type="transmembrane region" description="Helical" evidence="5">
    <location>
        <begin position="433"/>
        <end position="453"/>
    </location>
</feature>
<keyword evidence="5" id="KW-0813">Transport</keyword>
<feature type="transmembrane region" description="Helical" evidence="5">
    <location>
        <begin position="313"/>
        <end position="340"/>
    </location>
</feature>
<dbReference type="CDD" id="cd06261">
    <property type="entry name" value="TM_PBP2"/>
    <property type="match status" value="1"/>
</dbReference>
<evidence type="ECO:0000259" key="6">
    <source>
        <dbReference type="PROSITE" id="PS50928"/>
    </source>
</evidence>
<name>A0A832ZYA3_CALS0</name>
<dbReference type="GO" id="GO:0055085">
    <property type="term" value="P:transmembrane transport"/>
    <property type="evidence" value="ECO:0007669"/>
    <property type="project" value="InterPro"/>
</dbReference>
<dbReference type="PANTHER" id="PTHR42744">
    <property type="entry name" value="BINDING-PROTEIN-DEPENDENT TRANSPORT SYSTEMS INNER MEMBRANE COMPONENT"/>
    <property type="match status" value="1"/>
</dbReference>
<dbReference type="Proteomes" id="UP000608579">
    <property type="component" value="Unassembled WGS sequence"/>
</dbReference>
<keyword evidence="3 5" id="KW-1133">Transmembrane helix</keyword>
<keyword evidence="4 5" id="KW-0472">Membrane</keyword>
<feature type="transmembrane region" description="Helical" evidence="5">
    <location>
        <begin position="489"/>
        <end position="511"/>
    </location>
</feature>
<comment type="caution">
    <text evidence="7">The sequence shown here is derived from an EMBL/GenBank/DDBJ whole genome shotgun (WGS) entry which is preliminary data.</text>
</comment>
<feature type="domain" description="ABC transmembrane type-1" evidence="6">
    <location>
        <begin position="13"/>
        <end position="206"/>
    </location>
</feature>
<dbReference type="PANTHER" id="PTHR42744:SF1">
    <property type="entry name" value="BINDING-PROTEIN-DEPENDENT TRANSPORT SYSTEMS INNER MEMBRANE COMPONENT"/>
    <property type="match status" value="1"/>
</dbReference>
<sequence length="528" mass="57827">MVLEELAIAWAAVGVSWLRMAAALFLSVGFSLLVGGVAALNKRAEKIIIPLLDVLQSIPILGFFPLALYGFYTLSPAIGAEAAAIFLIFTSQVWNLTFAVYESIKVIPAEFIETSKALGLSPWARATKLYIPSTLPRIFVGFVSSWSNGLYFLVASEIIDFGELDVKLFGLGSTMASFASAGNVTGMAVTLAVLVAAIILTDLFVFLPLIHYSGRFKFEATAVEDSPIIPLSSVFKGRKLVGRLPRIRFPSPEFMLPRIPLGWLTKRVRFVKTLLYALAITLLAYLIFLLPLLREIPLQKLLYGFLERIYTIGPYNIILDVAFSLARVATAVLFAVAWSIPLAIYLATNRRAALFTIPIIQVAASIPATITYPIFASLLQGYDELRTFILIIMGMQWYVFFAAYAGMRRVPSEEREVLELYNIRGLAGLKVLYLPRGIPSIISGCIAATGGAWNTLVVAERMKIGGVVAGVKTPGLGKAISVATEMGDIYSLALLVAVMVIVIISINKVFWRKLYELATSKLRFPEAT</sequence>
<feature type="transmembrane region" description="Helical" evidence="5">
    <location>
        <begin position="138"/>
        <end position="159"/>
    </location>
</feature>
<comment type="similarity">
    <text evidence="5">Belongs to the binding-protein-dependent transport system permease family.</text>
</comment>
<gene>
    <name evidence="7" type="ORF">EYH45_03280</name>
</gene>
<protein>
    <submittedName>
        <fullName evidence="7">ABC transporter permease subunit</fullName>
    </submittedName>
</protein>
<organism evidence="7 8">
    <name type="scientific">Caldiarchaeum subterraneum</name>
    <dbReference type="NCBI Taxonomy" id="311458"/>
    <lineage>
        <taxon>Archaea</taxon>
        <taxon>Nitrososphaerota</taxon>
        <taxon>Candidatus Caldarchaeales</taxon>
        <taxon>Candidatus Caldarchaeaceae</taxon>
        <taxon>Candidatus Caldarchaeum</taxon>
    </lineage>
</organism>
<proteinExistence type="inferred from homology"/>
<feature type="transmembrane region" description="Helical" evidence="5">
    <location>
        <begin position="352"/>
        <end position="375"/>
    </location>
</feature>
<dbReference type="GO" id="GO:0005886">
    <property type="term" value="C:plasma membrane"/>
    <property type="evidence" value="ECO:0007669"/>
    <property type="project" value="UniProtKB-SubCell"/>
</dbReference>
<accession>A0A832ZYA3</accession>
<feature type="transmembrane region" description="Helical" evidence="5">
    <location>
        <begin position="179"/>
        <end position="207"/>
    </location>
</feature>
<evidence type="ECO:0000313" key="7">
    <source>
        <dbReference type="EMBL" id="HIQ29566.1"/>
    </source>
</evidence>
<dbReference type="AlphaFoldDB" id="A0A832ZYA3"/>
<feature type="transmembrane region" description="Helical" evidence="5">
    <location>
        <begin position="20"/>
        <end position="40"/>
    </location>
</feature>
<dbReference type="Pfam" id="PF00528">
    <property type="entry name" value="BPD_transp_1"/>
    <property type="match status" value="2"/>
</dbReference>
<feature type="domain" description="ABC transmembrane type-1" evidence="6">
    <location>
        <begin position="321"/>
        <end position="507"/>
    </location>
</feature>
<dbReference type="PROSITE" id="PS50928">
    <property type="entry name" value="ABC_TM1"/>
    <property type="match status" value="2"/>
</dbReference>
<dbReference type="Gene3D" id="1.10.3720.10">
    <property type="entry name" value="MetI-like"/>
    <property type="match status" value="2"/>
</dbReference>
<feature type="transmembrane region" description="Helical" evidence="5">
    <location>
        <begin position="387"/>
        <end position="405"/>
    </location>
</feature>
<dbReference type="SUPFAM" id="SSF161098">
    <property type="entry name" value="MetI-like"/>
    <property type="match status" value="2"/>
</dbReference>
<evidence type="ECO:0000256" key="5">
    <source>
        <dbReference type="RuleBase" id="RU363032"/>
    </source>
</evidence>
<comment type="subcellular location">
    <subcellularLocation>
        <location evidence="5">Cell membrane</location>
        <topology evidence="5">Multi-pass membrane protein</topology>
    </subcellularLocation>
    <subcellularLocation>
        <location evidence="1">Membrane</location>
        <topology evidence="1">Multi-pass membrane protein</topology>
    </subcellularLocation>
</comment>
<dbReference type="EMBL" id="DQVM01000064">
    <property type="protein sequence ID" value="HIQ29566.1"/>
    <property type="molecule type" value="Genomic_DNA"/>
</dbReference>
<keyword evidence="2 5" id="KW-0812">Transmembrane</keyword>
<dbReference type="InterPro" id="IPR000515">
    <property type="entry name" value="MetI-like"/>
</dbReference>
<reference evidence="7" key="1">
    <citation type="journal article" date="2020" name="ISME J.">
        <title>Gammaproteobacteria mediating utilization of methyl-, sulfur- and petroleum organic compounds in deep ocean hydrothermal plumes.</title>
        <authorList>
            <person name="Zhou Z."/>
            <person name="Liu Y."/>
            <person name="Pan J."/>
            <person name="Cron B.R."/>
            <person name="Toner B.M."/>
            <person name="Anantharaman K."/>
            <person name="Breier J.A."/>
            <person name="Dick G.J."/>
            <person name="Li M."/>
        </authorList>
    </citation>
    <scope>NUCLEOTIDE SEQUENCE</scope>
    <source>
        <strain evidence="7">SZUA-1515</strain>
    </source>
</reference>
<feature type="transmembrane region" description="Helical" evidence="5">
    <location>
        <begin position="47"/>
        <end position="72"/>
    </location>
</feature>
<dbReference type="InterPro" id="IPR035906">
    <property type="entry name" value="MetI-like_sf"/>
</dbReference>
<evidence type="ECO:0000256" key="1">
    <source>
        <dbReference type="ARBA" id="ARBA00004141"/>
    </source>
</evidence>